<dbReference type="Proteomes" id="UP001065174">
    <property type="component" value="Chromosome"/>
</dbReference>
<keyword evidence="3" id="KW-1185">Reference proteome</keyword>
<organism evidence="2 3">
    <name type="scientific">Reichenbachiella agarivorans</name>
    <dbReference type="NCBI Taxonomy" id="2979464"/>
    <lineage>
        <taxon>Bacteria</taxon>
        <taxon>Pseudomonadati</taxon>
        <taxon>Bacteroidota</taxon>
        <taxon>Cytophagia</taxon>
        <taxon>Cytophagales</taxon>
        <taxon>Reichenbachiellaceae</taxon>
        <taxon>Reichenbachiella</taxon>
    </lineage>
</organism>
<dbReference type="RefSeq" id="WP_262308553.1">
    <property type="nucleotide sequence ID" value="NZ_CP106679.1"/>
</dbReference>
<dbReference type="EMBL" id="CP106679">
    <property type="protein sequence ID" value="UXP31109.1"/>
    <property type="molecule type" value="Genomic_DNA"/>
</dbReference>
<proteinExistence type="predicted"/>
<name>A0ABY6CMX5_9BACT</name>
<feature type="chain" id="PRO_5045189605" evidence="1">
    <location>
        <begin position="20"/>
        <end position="358"/>
    </location>
</feature>
<protein>
    <submittedName>
        <fullName evidence="2">PorV/PorQ family protein</fullName>
    </submittedName>
</protein>
<evidence type="ECO:0000313" key="2">
    <source>
        <dbReference type="EMBL" id="UXP31109.1"/>
    </source>
</evidence>
<accession>A0ABY6CMX5</accession>
<dbReference type="SUPFAM" id="SSF56935">
    <property type="entry name" value="Porins"/>
    <property type="match status" value="1"/>
</dbReference>
<gene>
    <name evidence="2" type="ORF">N6H18_12185</name>
</gene>
<evidence type="ECO:0000313" key="3">
    <source>
        <dbReference type="Proteomes" id="UP001065174"/>
    </source>
</evidence>
<reference evidence="2" key="1">
    <citation type="submission" date="2022-09" db="EMBL/GenBank/DDBJ databases">
        <title>Comparative genomics and taxonomic characterization of three novel marine species of genus Reichenbachiella exhibiting antioxidant and polysaccharide degradation activities.</title>
        <authorList>
            <person name="Muhammad N."/>
            <person name="Lee Y.-J."/>
            <person name="Ko J."/>
            <person name="Kim S.-G."/>
        </authorList>
    </citation>
    <scope>NUCLEOTIDE SEQUENCE</scope>
    <source>
        <strain evidence="2">BKB1-1</strain>
    </source>
</reference>
<feature type="signal peptide" evidence="1">
    <location>
        <begin position="1"/>
        <end position="19"/>
    </location>
</feature>
<sequence length="358" mass="39835">MKKYLIAFFCYLSYASSFAQTNTPKYSNEFLAIGVDARAMAMSGAYTAVADDISSGYWNPAGLNLQKDKYSGALMHSQYFAGIANYDYAAFSTRIDSLSTLAISAIRLGIDDIPDTRYLYDANGALNYDNIKFFSSADYGFLFSYARKLHALGGIRAGISAKIIYRSAGSFATAWGYGLDIGFQKSIKNINIGLMLKDITGTYNTWNHNTSMIADIYAQTGNEIPENSIEVTLPRFILGASYRLNFIQKLSMLISVDLESTLDGKRNTLIKSEQLSIDPKAGIELGYVDKFFVRFGVGQFQEIQNFDRSYTTVFQPNFGVGVQLKQFSIDYAMTDIGDQAESPYSHVLSLKARFNDKK</sequence>
<keyword evidence="1" id="KW-0732">Signal</keyword>
<dbReference type="Gene3D" id="2.40.160.60">
    <property type="entry name" value="Outer membrane protein transport protein (OMPP1/FadL/TodX)"/>
    <property type="match status" value="1"/>
</dbReference>
<evidence type="ECO:0000256" key="1">
    <source>
        <dbReference type="SAM" id="SignalP"/>
    </source>
</evidence>
<dbReference type="NCBIfam" id="NF033709">
    <property type="entry name" value="PorV_fam"/>
    <property type="match status" value="1"/>
</dbReference>